<dbReference type="Proteomes" id="UP000017668">
    <property type="component" value="Unassembled WGS sequence"/>
</dbReference>
<gene>
    <name evidence="4" type="ORF">C241_15843</name>
</gene>
<reference evidence="4 5" key="1">
    <citation type="journal article" date="2013" name="Genome Announc.">
        <title>Genome Sequence of Rhizobium lupini HPC(L) Isolated from Saline Desert Soil, Kutch (Gujarat).</title>
        <authorList>
            <person name="Agarwal L."/>
            <person name="Purohit H.J."/>
        </authorList>
    </citation>
    <scope>NUCLEOTIDE SEQUENCE [LARGE SCALE GENOMIC DNA]</scope>
    <source>
        <strain evidence="5">HPC(L)</strain>
    </source>
</reference>
<dbReference type="RefSeq" id="WP_006699163.1">
    <property type="nucleotide sequence ID" value="NZ_AMQQ01000023.1"/>
</dbReference>
<sequence>MLAEDVPAALITDLHMPCLSGIELIKSVRQHTLLLELPILVLTTETECDFKRRAREAGATAWLQKPFEDEHLCAAIRTILQSAYTVDIVWRSGDIGVLSGN</sequence>
<evidence type="ECO:0000313" key="5">
    <source>
        <dbReference type="Proteomes" id="UP000017668"/>
    </source>
</evidence>
<protein>
    <submittedName>
        <fullName evidence="4">Response regulator receiver protein</fullName>
    </submittedName>
</protein>
<dbReference type="SUPFAM" id="SSF52172">
    <property type="entry name" value="CheY-like"/>
    <property type="match status" value="1"/>
</dbReference>
<feature type="modified residue" description="4-aspartylphosphate" evidence="2">
    <location>
        <position position="13"/>
    </location>
</feature>
<dbReference type="InterPro" id="IPR001789">
    <property type="entry name" value="Sig_transdc_resp-reg_receiver"/>
</dbReference>
<feature type="domain" description="Response regulatory" evidence="3">
    <location>
        <begin position="1"/>
        <end position="80"/>
    </location>
</feature>
<dbReference type="PANTHER" id="PTHR44591:SF25">
    <property type="entry name" value="CHEMOTAXIS TWO-COMPONENT RESPONSE REGULATOR"/>
    <property type="match status" value="1"/>
</dbReference>
<accession>A0ABN0HJI7</accession>
<dbReference type="PROSITE" id="PS50110">
    <property type="entry name" value="RESPONSE_REGULATORY"/>
    <property type="match status" value="1"/>
</dbReference>
<dbReference type="PANTHER" id="PTHR44591">
    <property type="entry name" value="STRESS RESPONSE REGULATOR PROTEIN 1"/>
    <property type="match status" value="1"/>
</dbReference>
<keyword evidence="5" id="KW-1185">Reference proteome</keyword>
<keyword evidence="1 2" id="KW-0597">Phosphoprotein</keyword>
<dbReference type="InterPro" id="IPR011006">
    <property type="entry name" value="CheY-like_superfamily"/>
</dbReference>
<comment type="caution">
    <text evidence="4">The sequence shown here is derived from an EMBL/GenBank/DDBJ whole genome shotgun (WGS) entry which is preliminary data.</text>
</comment>
<evidence type="ECO:0000256" key="1">
    <source>
        <dbReference type="ARBA" id="ARBA00022553"/>
    </source>
</evidence>
<evidence type="ECO:0000313" key="4">
    <source>
        <dbReference type="EMBL" id="EKJ94784.1"/>
    </source>
</evidence>
<evidence type="ECO:0000259" key="3">
    <source>
        <dbReference type="PROSITE" id="PS50110"/>
    </source>
</evidence>
<dbReference type="EMBL" id="AMQQ01000023">
    <property type="protein sequence ID" value="EKJ94784.1"/>
    <property type="molecule type" value="Genomic_DNA"/>
</dbReference>
<dbReference type="Gene3D" id="3.40.50.2300">
    <property type="match status" value="1"/>
</dbReference>
<proteinExistence type="predicted"/>
<dbReference type="InterPro" id="IPR050595">
    <property type="entry name" value="Bact_response_regulator"/>
</dbReference>
<name>A0ABN0HJI7_RHILU</name>
<evidence type="ECO:0000256" key="2">
    <source>
        <dbReference type="PROSITE-ProRule" id="PRU00169"/>
    </source>
</evidence>
<organism evidence="4 5">
    <name type="scientific">Bradyrhizobium lupini HPC(L)</name>
    <dbReference type="NCBI Taxonomy" id="1229491"/>
    <lineage>
        <taxon>Bacteria</taxon>
        <taxon>Pseudomonadati</taxon>
        <taxon>Pseudomonadota</taxon>
        <taxon>Alphaproteobacteria</taxon>
        <taxon>Hyphomicrobiales</taxon>
        <taxon>Nitrobacteraceae</taxon>
        <taxon>Bradyrhizobium</taxon>
    </lineage>
</organism>
<dbReference type="Pfam" id="PF00072">
    <property type="entry name" value="Response_reg"/>
    <property type="match status" value="1"/>
</dbReference>